<dbReference type="GO" id="GO:0005886">
    <property type="term" value="C:plasma membrane"/>
    <property type="evidence" value="ECO:0007669"/>
    <property type="project" value="TreeGrafter"/>
</dbReference>
<dbReference type="InterPro" id="IPR051633">
    <property type="entry name" value="AceTr"/>
</dbReference>
<feature type="transmembrane region" description="Helical" evidence="6">
    <location>
        <begin position="99"/>
        <end position="123"/>
    </location>
</feature>
<keyword evidence="3 6" id="KW-0812">Transmembrane</keyword>
<comment type="caution">
    <text evidence="7">The sequence shown here is derived from an EMBL/GenBank/DDBJ whole genome shotgun (WGS) entry which is preliminary data.</text>
</comment>
<dbReference type="PANTHER" id="PTHR31123:SF6">
    <property type="entry name" value="MEMBRANE AMMONIUM TRANSPORTER (ATO3), PUTATIVE (AFU_ORTHOLOGUE AFUA_5G01140)-RELATED"/>
    <property type="match status" value="1"/>
</dbReference>
<protein>
    <submittedName>
        <fullName evidence="7">Uncharacterized protein</fullName>
    </submittedName>
</protein>
<dbReference type="Pfam" id="PF01184">
    <property type="entry name" value="Gpr1_Fun34_YaaH"/>
    <property type="match status" value="1"/>
</dbReference>
<reference evidence="7" key="2">
    <citation type="journal article" date="2023" name="IMA Fungus">
        <title>Comparative genomic study of the Penicillium genus elucidates a diverse pangenome and 15 lateral gene transfer events.</title>
        <authorList>
            <person name="Petersen C."/>
            <person name="Sorensen T."/>
            <person name="Nielsen M.R."/>
            <person name="Sondergaard T.E."/>
            <person name="Sorensen J.L."/>
            <person name="Fitzpatrick D.A."/>
            <person name="Frisvad J.C."/>
            <person name="Nielsen K.L."/>
        </authorList>
    </citation>
    <scope>NUCLEOTIDE SEQUENCE</scope>
    <source>
        <strain evidence="7">IBT 16125</strain>
    </source>
</reference>
<evidence type="ECO:0000256" key="3">
    <source>
        <dbReference type="ARBA" id="ARBA00022692"/>
    </source>
</evidence>
<evidence type="ECO:0000256" key="5">
    <source>
        <dbReference type="ARBA" id="ARBA00023136"/>
    </source>
</evidence>
<feature type="transmembrane region" description="Helical" evidence="6">
    <location>
        <begin position="60"/>
        <end position="79"/>
    </location>
</feature>
<sequence length="194" mass="21196">MSAKPMEEHIEFNTEILSPMRTTESVMFPIPRDTFEKLYLTPKMPIAGNLRRTFRNPTPISLMGFLVSATPNAMLHMGWRGAGGDGGAILPAYIFFGGIIQVIGAIGEWILGNTFSCAVFFTYGEPYHSERESDAIGYVTGAFWLAQGASMIPFFAVGAKYSSTGSSLEGVETTGYHATAGKSRFKAKGSRFFY</sequence>
<dbReference type="InterPro" id="IPR000791">
    <property type="entry name" value="Gpr1/Fun34/SatP-like"/>
</dbReference>
<dbReference type="RefSeq" id="XP_056765389.1">
    <property type="nucleotide sequence ID" value="XM_056909685.1"/>
</dbReference>
<evidence type="ECO:0000256" key="1">
    <source>
        <dbReference type="ARBA" id="ARBA00004141"/>
    </source>
</evidence>
<dbReference type="GeneID" id="81599928"/>
<dbReference type="GO" id="GO:0015123">
    <property type="term" value="F:acetate transmembrane transporter activity"/>
    <property type="evidence" value="ECO:0007669"/>
    <property type="project" value="TreeGrafter"/>
</dbReference>
<name>A0AAD6C4H1_9EURO</name>
<keyword evidence="5 6" id="KW-0472">Membrane</keyword>
<dbReference type="PANTHER" id="PTHR31123">
    <property type="entry name" value="ACCUMULATION OF DYADS PROTEIN 2-RELATED"/>
    <property type="match status" value="1"/>
</dbReference>
<organism evidence="7 8">
    <name type="scientific">Penicillium daleae</name>
    <dbReference type="NCBI Taxonomy" id="63821"/>
    <lineage>
        <taxon>Eukaryota</taxon>
        <taxon>Fungi</taxon>
        <taxon>Dikarya</taxon>
        <taxon>Ascomycota</taxon>
        <taxon>Pezizomycotina</taxon>
        <taxon>Eurotiomycetes</taxon>
        <taxon>Eurotiomycetidae</taxon>
        <taxon>Eurotiales</taxon>
        <taxon>Aspergillaceae</taxon>
        <taxon>Penicillium</taxon>
    </lineage>
</organism>
<evidence type="ECO:0000256" key="2">
    <source>
        <dbReference type="ARBA" id="ARBA00005587"/>
    </source>
</evidence>
<dbReference type="EMBL" id="JAPVEA010000006">
    <property type="protein sequence ID" value="KAJ5449854.1"/>
    <property type="molecule type" value="Genomic_DNA"/>
</dbReference>
<comment type="similarity">
    <text evidence="2">Belongs to the acetate uptake transporter (AceTr) (TC 2.A.96) family.</text>
</comment>
<keyword evidence="4 6" id="KW-1133">Transmembrane helix</keyword>
<comment type="subcellular location">
    <subcellularLocation>
        <location evidence="1">Membrane</location>
        <topology evidence="1">Multi-pass membrane protein</topology>
    </subcellularLocation>
</comment>
<feature type="transmembrane region" description="Helical" evidence="6">
    <location>
        <begin position="135"/>
        <end position="156"/>
    </location>
</feature>
<gene>
    <name evidence="7" type="ORF">N7458_006303</name>
</gene>
<evidence type="ECO:0000313" key="8">
    <source>
        <dbReference type="Proteomes" id="UP001213681"/>
    </source>
</evidence>
<dbReference type="AlphaFoldDB" id="A0AAD6C4H1"/>
<evidence type="ECO:0000256" key="6">
    <source>
        <dbReference type="SAM" id="Phobius"/>
    </source>
</evidence>
<proteinExistence type="inferred from homology"/>
<keyword evidence="8" id="KW-1185">Reference proteome</keyword>
<dbReference type="Proteomes" id="UP001213681">
    <property type="component" value="Unassembled WGS sequence"/>
</dbReference>
<reference evidence="7" key="1">
    <citation type="submission" date="2022-12" db="EMBL/GenBank/DDBJ databases">
        <authorList>
            <person name="Petersen C."/>
        </authorList>
    </citation>
    <scope>NUCLEOTIDE SEQUENCE</scope>
    <source>
        <strain evidence="7">IBT 16125</strain>
    </source>
</reference>
<accession>A0AAD6C4H1</accession>
<evidence type="ECO:0000313" key="7">
    <source>
        <dbReference type="EMBL" id="KAJ5449854.1"/>
    </source>
</evidence>
<evidence type="ECO:0000256" key="4">
    <source>
        <dbReference type="ARBA" id="ARBA00022989"/>
    </source>
</evidence>